<feature type="region of interest" description="Disordered" evidence="1">
    <location>
        <begin position="130"/>
        <end position="221"/>
    </location>
</feature>
<sequence length="286" mass="32609">MRSKLLPPAEAQPERPAPSDEELARRERAAAEAQAVLEDHSFYDAWKGEGRIRTVDEAEEVIAKGERELARIEKAVDDVRLHCYGKFLVNRCIDQAKRLSYEREREVRRLMMRAHDVVRTARNAELKAERAAEAAKPAPEPVTLPKPLLKKPSEPIEFVPRERKAPSEPVRVAPKTPKTPSEPLSIEPKTPKAPSEPLAIEPKTAESENAADERARLESENEAYYNAKQLEAKKRLDEAEATAAKRRAEREAKQKKFEESLKEREAAQKRYEERRKSQDSGLAQFF</sequence>
<evidence type="ECO:0000313" key="3">
    <source>
        <dbReference type="Proteomes" id="UP000271003"/>
    </source>
</evidence>
<organism evidence="2 3">
    <name type="scientific">Sutterella megalosphaeroides</name>
    <dbReference type="NCBI Taxonomy" id="2494234"/>
    <lineage>
        <taxon>Bacteria</taxon>
        <taxon>Pseudomonadati</taxon>
        <taxon>Pseudomonadota</taxon>
        <taxon>Betaproteobacteria</taxon>
        <taxon>Burkholderiales</taxon>
        <taxon>Sutterellaceae</taxon>
        <taxon>Sutterella</taxon>
    </lineage>
</organism>
<dbReference type="Proteomes" id="UP000271003">
    <property type="component" value="Chromosome"/>
</dbReference>
<feature type="compositionally biased region" description="Basic and acidic residues" evidence="1">
    <location>
        <begin position="203"/>
        <end position="219"/>
    </location>
</feature>
<evidence type="ECO:0000256" key="1">
    <source>
        <dbReference type="SAM" id="MobiDB-lite"/>
    </source>
</evidence>
<keyword evidence="3" id="KW-1185">Reference proteome</keyword>
<evidence type="ECO:0000313" key="2">
    <source>
        <dbReference type="EMBL" id="BBF23928.1"/>
    </source>
</evidence>
<protein>
    <submittedName>
        <fullName evidence="2">Uncharacterized protein</fullName>
    </submittedName>
</protein>
<dbReference type="AlphaFoldDB" id="A0A2Z6IFI6"/>
<accession>A0A2Z6IFI6</accession>
<name>A0A2Z6IFI6_9BURK</name>
<gene>
    <name evidence="2" type="ORF">SUTMEG_18190</name>
</gene>
<feature type="region of interest" description="Disordered" evidence="1">
    <location>
        <begin position="1"/>
        <end position="30"/>
    </location>
</feature>
<feature type="compositionally biased region" description="Basic and acidic residues" evidence="1">
    <location>
        <begin position="246"/>
        <end position="278"/>
    </location>
</feature>
<dbReference type="EMBL" id="AP018786">
    <property type="protein sequence ID" value="BBF23928.1"/>
    <property type="molecule type" value="Genomic_DNA"/>
</dbReference>
<dbReference type="KEGG" id="sutt:SUTMEG_18190"/>
<feature type="compositionally biased region" description="Basic and acidic residues" evidence="1">
    <location>
        <begin position="151"/>
        <end position="166"/>
    </location>
</feature>
<reference evidence="2 3" key="1">
    <citation type="journal article" date="2018" name="Int. J. Syst. Evol. Microbiol.">
        <title>Mesosutterella multiformis gen. nov., sp. nov., a member of the family Sutterellaceae and Sutterella megalosphaeroides sp. nov., isolated from human faeces.</title>
        <authorList>
            <person name="Sakamoto M."/>
            <person name="Ikeyama N."/>
            <person name="Kunihiro T."/>
            <person name="Iino T."/>
            <person name="Yuki M."/>
            <person name="Ohkuma M."/>
        </authorList>
    </citation>
    <scope>NUCLEOTIDE SEQUENCE [LARGE SCALE GENOMIC DNA]</scope>
    <source>
        <strain evidence="2 3">6FBBBH3</strain>
    </source>
</reference>
<proteinExistence type="predicted"/>
<feature type="region of interest" description="Disordered" evidence="1">
    <location>
        <begin position="241"/>
        <end position="286"/>
    </location>
</feature>